<accession>W7J6J1</accession>
<name>W7J6J1_9PSEU</name>
<dbReference type="RefSeq" id="WP_035277752.1">
    <property type="nucleotide sequence ID" value="NZ_AYXG01000004.1"/>
</dbReference>
<dbReference type="PRINTS" id="PR00364">
    <property type="entry name" value="DISEASERSIST"/>
</dbReference>
<dbReference type="InterPro" id="IPR027417">
    <property type="entry name" value="P-loop_NTPase"/>
</dbReference>
<protein>
    <submittedName>
        <fullName evidence="1">Putative ATP/GTP binding protein</fullName>
    </submittedName>
</protein>
<dbReference type="PATRIC" id="fig|909613.9.peg.231"/>
<dbReference type="EMBL" id="AYXG01000004">
    <property type="protein sequence ID" value="EWC64616.1"/>
    <property type="molecule type" value="Genomic_DNA"/>
</dbReference>
<dbReference type="eggNOG" id="COG0457">
    <property type="taxonomic scope" value="Bacteria"/>
</dbReference>
<dbReference type="OrthoDB" id="580767at2"/>
<organism evidence="1 2">
    <name type="scientific">Actinokineospora spheciospongiae</name>
    <dbReference type="NCBI Taxonomy" id="909613"/>
    <lineage>
        <taxon>Bacteria</taxon>
        <taxon>Bacillati</taxon>
        <taxon>Actinomycetota</taxon>
        <taxon>Actinomycetes</taxon>
        <taxon>Pseudonocardiales</taxon>
        <taxon>Pseudonocardiaceae</taxon>
        <taxon>Actinokineospora</taxon>
    </lineage>
</organism>
<gene>
    <name evidence="1" type="ORF">UO65_0223</name>
</gene>
<keyword evidence="2" id="KW-1185">Reference proteome</keyword>
<evidence type="ECO:0000313" key="2">
    <source>
        <dbReference type="Proteomes" id="UP000019277"/>
    </source>
</evidence>
<dbReference type="SUPFAM" id="SSF52540">
    <property type="entry name" value="P-loop containing nucleoside triphosphate hydrolases"/>
    <property type="match status" value="1"/>
</dbReference>
<evidence type="ECO:0000313" key="1">
    <source>
        <dbReference type="EMBL" id="EWC64616.1"/>
    </source>
</evidence>
<sequence length="507" mass="53367">MEENEVAHQAVTGDVDGAVFQAHTVHAGTIALGGIGRAPGSGSAAVPWSRLTGTVHGRDEVVASLVAQARGAEPSVVVLHAGGGFGKTTIALALCRELRDALTVWWVDASTATGLSEGLREVAFEAGADPQRVREAWNGDGSASSVLWNALGAPGRPWLLVIDNADDLSVLAGPDGLIDGRGWLRTPPPGCTLLITTRDGRPVPWPETAIRHRVDALSRSDGAAVLLDLCPAAGDAEAAERLSHCLGNLPLALRLAGKYLRAAADTPLLPGLDLPRTFAEYEARWREHVADLAESRDRQEGLGTAWEMTLDLLTDQGHHFARPVLRLLAAFSWAPIPHGVLDAGVLAAEPIFDGLTATALASTLAHLLGTGLVGGFSDEQFPPSVVLHPVIREVTRAQPGAVADRVVQEAAVARLIIRYADRLAPGRPGEGGGEDFLFLTHAHQSLSDQFRGGLTRGATAAALLDAIVHVVEQGGYDNDGAARDLRKYAKGIRELIAEDEDQGARPA</sequence>
<accession>A0A8E2WVR3</accession>
<dbReference type="Proteomes" id="UP000019277">
    <property type="component" value="Unassembled WGS sequence"/>
</dbReference>
<dbReference type="AlphaFoldDB" id="W7J6J1"/>
<dbReference type="Gene3D" id="3.40.50.300">
    <property type="entry name" value="P-loop containing nucleotide triphosphate hydrolases"/>
    <property type="match status" value="1"/>
</dbReference>
<comment type="caution">
    <text evidence="1">The sequence shown here is derived from an EMBL/GenBank/DDBJ whole genome shotgun (WGS) entry which is preliminary data.</text>
</comment>
<dbReference type="STRING" id="909613.UO65_0223"/>
<reference evidence="1 2" key="1">
    <citation type="journal article" date="2014" name="Genome Announc.">
        <title>Draft Genome Sequence of the Antitrypanosomally Active Sponge-Associated Bacterium Actinokineospora sp. Strain EG49.</title>
        <authorList>
            <person name="Harjes J."/>
            <person name="Ryu T."/>
            <person name="Abdelmohsen U.R."/>
            <person name="Moitinho-Silva L."/>
            <person name="Horn H."/>
            <person name="Ravasi T."/>
            <person name="Hentschel U."/>
        </authorList>
    </citation>
    <scope>NUCLEOTIDE SEQUENCE [LARGE SCALE GENOMIC DNA]</scope>
    <source>
        <strain evidence="1 2">EG49</strain>
    </source>
</reference>
<proteinExistence type="predicted"/>